<evidence type="ECO:0000313" key="2">
    <source>
        <dbReference type="Proteomes" id="UP001183202"/>
    </source>
</evidence>
<organism evidence="1 2">
    <name type="scientific">Pseudonocardia charpentierae</name>
    <dbReference type="NCBI Taxonomy" id="3075545"/>
    <lineage>
        <taxon>Bacteria</taxon>
        <taxon>Bacillati</taxon>
        <taxon>Actinomycetota</taxon>
        <taxon>Actinomycetes</taxon>
        <taxon>Pseudonocardiales</taxon>
        <taxon>Pseudonocardiaceae</taxon>
        <taxon>Pseudonocardia</taxon>
    </lineage>
</organism>
<reference evidence="2" key="1">
    <citation type="submission" date="2023-07" db="EMBL/GenBank/DDBJ databases">
        <title>30 novel species of actinomycetes from the DSMZ collection.</title>
        <authorList>
            <person name="Nouioui I."/>
        </authorList>
    </citation>
    <scope>NUCLEOTIDE SEQUENCE [LARGE SCALE GENOMIC DNA]</scope>
    <source>
        <strain evidence="2">DSM 45834</strain>
    </source>
</reference>
<accession>A0ABU2NJ60</accession>
<dbReference type="Proteomes" id="UP001183202">
    <property type="component" value="Unassembled WGS sequence"/>
</dbReference>
<keyword evidence="2" id="KW-1185">Reference proteome</keyword>
<gene>
    <name evidence="1" type="ORF">RM445_31500</name>
</gene>
<proteinExistence type="predicted"/>
<feature type="non-terminal residue" evidence="1">
    <location>
        <position position="62"/>
    </location>
</feature>
<sequence>MISPLVARYLPGDPQQVAGGEGLPVKRSEEIVEILEAYDLTGSYRAAAELAGCDHHTVARYV</sequence>
<evidence type="ECO:0008006" key="3">
    <source>
        <dbReference type="Google" id="ProtNLM"/>
    </source>
</evidence>
<comment type="caution">
    <text evidence="1">The sequence shown here is derived from an EMBL/GenBank/DDBJ whole genome shotgun (WGS) entry which is preliminary data.</text>
</comment>
<evidence type="ECO:0000313" key="1">
    <source>
        <dbReference type="EMBL" id="MDT0354011.1"/>
    </source>
</evidence>
<name>A0ABU2NJ60_9PSEU</name>
<protein>
    <recommendedName>
        <fullName evidence="3">Helix-turn-helix domain-containing protein</fullName>
    </recommendedName>
</protein>
<dbReference type="EMBL" id="JAVREJ010000061">
    <property type="protein sequence ID" value="MDT0354011.1"/>
    <property type="molecule type" value="Genomic_DNA"/>
</dbReference>